<dbReference type="Proteomes" id="UP000760860">
    <property type="component" value="Unassembled WGS sequence"/>
</dbReference>
<dbReference type="EMBL" id="RCMG01000745">
    <property type="protein sequence ID" value="KAG2849674.1"/>
    <property type="molecule type" value="Genomic_DNA"/>
</dbReference>
<dbReference type="Proteomes" id="UP000251314">
    <property type="component" value="Unassembled WGS sequence"/>
</dbReference>
<dbReference type="EMBL" id="RCMV01001120">
    <property type="protein sequence ID" value="KAG3210260.1"/>
    <property type="molecule type" value="Genomic_DNA"/>
</dbReference>
<organism evidence="6 7">
    <name type="scientific">Phytophthora cactorum</name>
    <dbReference type="NCBI Taxonomy" id="29920"/>
    <lineage>
        <taxon>Eukaryota</taxon>
        <taxon>Sar</taxon>
        <taxon>Stramenopiles</taxon>
        <taxon>Oomycota</taxon>
        <taxon>Peronosporomycetes</taxon>
        <taxon>Peronosporales</taxon>
        <taxon>Peronosporaceae</taxon>
        <taxon>Phytophthora</taxon>
    </lineage>
</organism>
<dbReference type="AlphaFoldDB" id="A0A329S3B5"/>
<sequence>MFEVIMFLKANREFWDSRLVAKAIPKTHADE</sequence>
<dbReference type="Proteomes" id="UP000697107">
    <property type="component" value="Unassembled WGS sequence"/>
</dbReference>
<dbReference type="EMBL" id="RCMK01000792">
    <property type="protein sequence ID" value="KAG2912317.1"/>
    <property type="molecule type" value="Genomic_DNA"/>
</dbReference>
<reference evidence="1" key="2">
    <citation type="submission" date="2018-10" db="EMBL/GenBank/DDBJ databases">
        <title>Effector identification in a new, highly contiguous assembly of the strawberry crown rot pathogen Phytophthora cactorum.</title>
        <authorList>
            <person name="Armitage A.D."/>
            <person name="Nellist C.F."/>
            <person name="Bates H."/>
            <person name="Vickerstaff R.J."/>
            <person name="Harrison R.J."/>
        </authorList>
    </citation>
    <scope>NUCLEOTIDE SEQUENCE</scope>
    <source>
        <strain evidence="1">15-7</strain>
        <strain evidence="2">4032</strain>
        <strain evidence="3">4040</strain>
        <strain evidence="4">P415</strain>
        <strain evidence="5">P421</strain>
    </source>
</reference>
<evidence type="ECO:0000313" key="1">
    <source>
        <dbReference type="EMBL" id="KAG2849674.1"/>
    </source>
</evidence>
<evidence type="ECO:0000313" key="6">
    <source>
        <dbReference type="EMBL" id="RAW31333.1"/>
    </source>
</evidence>
<accession>A0A329S3B5</accession>
<dbReference type="Proteomes" id="UP000735874">
    <property type="component" value="Unassembled WGS sequence"/>
</dbReference>
<gene>
    <name evidence="6" type="ORF">PC110_g12312</name>
    <name evidence="1" type="ORF">PC113_g17354</name>
    <name evidence="2" type="ORF">PC115_g18639</name>
    <name evidence="3" type="ORF">PC117_g18942</name>
    <name evidence="4" type="ORF">PC118_g19443</name>
    <name evidence="5" type="ORF">PC129_g18737</name>
</gene>
<dbReference type="EMBL" id="MJFZ01000327">
    <property type="protein sequence ID" value="RAW31333.1"/>
    <property type="molecule type" value="Genomic_DNA"/>
</dbReference>
<protein>
    <submittedName>
        <fullName evidence="6">Uncharacterized protein</fullName>
    </submittedName>
</protein>
<dbReference type="EMBL" id="RCML01001058">
    <property type="protein sequence ID" value="KAG2965955.1"/>
    <property type="molecule type" value="Genomic_DNA"/>
</dbReference>
<evidence type="ECO:0000313" key="7">
    <source>
        <dbReference type="Proteomes" id="UP000251314"/>
    </source>
</evidence>
<dbReference type="VEuPathDB" id="FungiDB:PC110_g12312"/>
<evidence type="ECO:0000313" key="5">
    <source>
        <dbReference type="EMBL" id="KAG3210260.1"/>
    </source>
</evidence>
<evidence type="ECO:0000313" key="4">
    <source>
        <dbReference type="EMBL" id="KAG2965955.1"/>
    </source>
</evidence>
<evidence type="ECO:0000313" key="3">
    <source>
        <dbReference type="EMBL" id="KAG2912317.1"/>
    </source>
</evidence>
<dbReference type="Proteomes" id="UP000774804">
    <property type="component" value="Unassembled WGS sequence"/>
</dbReference>
<keyword evidence="7" id="KW-1185">Reference proteome</keyword>
<proteinExistence type="predicted"/>
<comment type="caution">
    <text evidence="6">The sequence shown here is derived from an EMBL/GenBank/DDBJ whole genome shotgun (WGS) entry which is preliminary data.</text>
</comment>
<evidence type="ECO:0000313" key="2">
    <source>
        <dbReference type="EMBL" id="KAG2892963.1"/>
    </source>
</evidence>
<dbReference type="Proteomes" id="UP000736787">
    <property type="component" value="Unassembled WGS sequence"/>
</dbReference>
<name>A0A329S3B5_9STRA</name>
<reference evidence="6 7" key="1">
    <citation type="submission" date="2018-01" db="EMBL/GenBank/DDBJ databases">
        <title>Draft genome of the strawberry crown rot pathogen Phytophthora cactorum.</title>
        <authorList>
            <person name="Armitage A.D."/>
            <person name="Lysoe E."/>
            <person name="Nellist C.F."/>
            <person name="Harrison R.J."/>
            <person name="Brurberg M.B."/>
        </authorList>
    </citation>
    <scope>NUCLEOTIDE SEQUENCE [LARGE SCALE GENOMIC DNA]</scope>
    <source>
        <strain evidence="6 7">10300</strain>
    </source>
</reference>
<dbReference type="EMBL" id="RCMI01000979">
    <property type="protein sequence ID" value="KAG2892963.1"/>
    <property type="molecule type" value="Genomic_DNA"/>
</dbReference>